<keyword evidence="1" id="KW-0934">Plastid</keyword>
<reference evidence="1" key="1">
    <citation type="submission" date="2007-04" db="EMBL/GenBank/DDBJ databases">
        <authorList>
            <person name="Noh E.W."/>
            <person name="Lee J.S."/>
            <person name="Choi Y.I."/>
            <person name="Han M.S."/>
            <person name="Yi Y.S."/>
            <person name="Han S.U."/>
        </authorList>
    </citation>
    <scope>NUCLEOTIDE SEQUENCE</scope>
</reference>
<protein>
    <submittedName>
        <fullName evidence="1">ORF107b</fullName>
    </submittedName>
</protein>
<accession>A4QM75</accession>
<evidence type="ECO:0000313" key="1">
    <source>
        <dbReference type="EMBL" id="ABP35413.1"/>
    </source>
</evidence>
<name>A4QM75_PINKO</name>
<geneLocation type="chloroplast" evidence="1"/>
<dbReference type="AlphaFoldDB" id="A4QM75"/>
<organism evidence="1">
    <name type="scientific">Pinus koraiensis</name>
    <name type="common">Korean pine</name>
    <dbReference type="NCBI Taxonomy" id="88728"/>
    <lineage>
        <taxon>Eukaryota</taxon>
        <taxon>Viridiplantae</taxon>
        <taxon>Streptophyta</taxon>
        <taxon>Embryophyta</taxon>
        <taxon>Tracheophyta</taxon>
        <taxon>Spermatophyta</taxon>
        <taxon>Pinopsida</taxon>
        <taxon>Pinidae</taxon>
        <taxon>Conifers I</taxon>
        <taxon>Pinales</taxon>
        <taxon>Pinaceae</taxon>
        <taxon>Pinus</taxon>
        <taxon>Pinus subgen. Strobus</taxon>
    </lineage>
</organism>
<dbReference type="EMBL" id="AY228468">
    <property type="protein sequence ID" value="ABP35413.1"/>
    <property type="molecule type" value="Genomic_DNA"/>
</dbReference>
<keyword evidence="1" id="KW-0150">Chloroplast</keyword>
<sequence length="107" mass="12033">MEPLTISLFLTPCILRGLITSTISDGSIIRVSKVQTRWMFVVPTILTTLQKRVMHMGYNEAFVLSISIRSAFSPHVRLSNRFNYTSKAYCIGVTFRSVLKSSGDESI</sequence>
<proteinExistence type="predicted"/>